<gene>
    <name evidence="1" type="ORF">UFOPK4358_00095</name>
</gene>
<organism evidence="1">
    <name type="scientific">freshwater metagenome</name>
    <dbReference type="NCBI Taxonomy" id="449393"/>
    <lineage>
        <taxon>unclassified sequences</taxon>
        <taxon>metagenomes</taxon>
        <taxon>ecological metagenomes</taxon>
    </lineage>
</organism>
<name>A0A6J7TWN6_9ZZZZ</name>
<reference evidence="1" key="1">
    <citation type="submission" date="2020-05" db="EMBL/GenBank/DDBJ databases">
        <authorList>
            <person name="Chiriac C."/>
            <person name="Salcher M."/>
            <person name="Ghai R."/>
            <person name="Kavagutti S V."/>
        </authorList>
    </citation>
    <scope>NUCLEOTIDE SEQUENCE</scope>
</reference>
<sequence length="77" mass="8051">MINFGENSVVLRAIETGEPINTALEVDEPIGWTLAATPTPEVCSKSVTVNGSIPCFDNALAIANAIGCESRDSMLNA</sequence>
<dbReference type="EMBL" id="CAFBQQ010000004">
    <property type="protein sequence ID" value="CAB5058454.1"/>
    <property type="molecule type" value="Genomic_DNA"/>
</dbReference>
<evidence type="ECO:0000313" key="1">
    <source>
        <dbReference type="EMBL" id="CAB5058454.1"/>
    </source>
</evidence>
<proteinExistence type="predicted"/>
<protein>
    <submittedName>
        <fullName evidence="1">Unannotated protein</fullName>
    </submittedName>
</protein>
<dbReference type="AlphaFoldDB" id="A0A6J7TWN6"/>
<accession>A0A6J7TWN6</accession>